<dbReference type="AlphaFoldDB" id="A0A0U1QSW1"/>
<gene>
    <name evidence="1" type="ORF">SINU_00565</name>
</gene>
<evidence type="ECO:0000313" key="2">
    <source>
        <dbReference type="Proteomes" id="UP000035553"/>
    </source>
</evidence>
<keyword evidence="2" id="KW-1185">Reference proteome</keyword>
<accession>A0A0U1QSW1</accession>
<protein>
    <recommendedName>
        <fullName evidence="3">Cell shape determination protein CcmA</fullName>
    </recommendedName>
</protein>
<comment type="caution">
    <text evidence="1">The sequence shown here is derived from an EMBL/GenBank/DDBJ whole genome shotgun (WGS) entry which is preliminary data.</text>
</comment>
<proteinExistence type="predicted"/>
<dbReference type="OrthoDB" id="1730007at2"/>
<sequence>MSQGTGKNLKVMGETQSHGGTFDKVRIMGECTIMGSAEADSFKVMGECSVSGNLSSNLFKNMGEVTIDGNLAAHTVQLMGQTQVHGQCVLQQSSVYGECTVGKSLTGEAMKLRGVLSVAGDVSLESLDMRGGINVEGLLNCGTVDMILKFNAINKVKEIGAGRISVKRKQSLFGASPTRRLRVETIEGDQISLEDTEAKIVRGTDVVIGDGCTVDRVEYSGSYLTSGTYRVGEAVRVTTDKKYGPGEDDENGC</sequence>
<organism evidence="1 2">
    <name type="scientific">Sporolactobacillus inulinus CASD</name>
    <dbReference type="NCBI Taxonomy" id="1069536"/>
    <lineage>
        <taxon>Bacteria</taxon>
        <taxon>Bacillati</taxon>
        <taxon>Bacillota</taxon>
        <taxon>Bacilli</taxon>
        <taxon>Bacillales</taxon>
        <taxon>Sporolactobacillaceae</taxon>
        <taxon>Sporolactobacillus</taxon>
    </lineage>
</organism>
<evidence type="ECO:0008006" key="3">
    <source>
        <dbReference type="Google" id="ProtNLM"/>
    </source>
</evidence>
<dbReference type="Proteomes" id="UP000035553">
    <property type="component" value="Unassembled WGS sequence"/>
</dbReference>
<reference evidence="1 2" key="1">
    <citation type="journal article" date="2011" name="J. Bacteriol.">
        <title>Draft genome sequence of Sporolactobacillus inulinus strain CASD, an efficient D-lactic acid-producing bacterium with high-concentration lactate tolerance capability.</title>
        <authorList>
            <person name="Yu B."/>
            <person name="Su F."/>
            <person name="Wang L."/>
            <person name="Xu K."/>
            <person name="Zhao B."/>
            <person name="Xu P."/>
        </authorList>
    </citation>
    <scope>NUCLEOTIDE SEQUENCE [LARGE SCALE GENOMIC DNA]</scope>
    <source>
        <strain evidence="1 2">CASD</strain>
    </source>
</reference>
<name>A0A0U1QSW1_9BACL</name>
<dbReference type="RefSeq" id="WP_010023114.1">
    <property type="nucleotide sequence ID" value="NZ_AFVQ02000006.1"/>
</dbReference>
<dbReference type="STRING" id="1069536.SINU_00565"/>
<dbReference type="EMBL" id="AFVQ02000006">
    <property type="protein sequence ID" value="KLI03888.1"/>
    <property type="molecule type" value="Genomic_DNA"/>
</dbReference>
<evidence type="ECO:0000313" key="1">
    <source>
        <dbReference type="EMBL" id="KLI03888.1"/>
    </source>
</evidence>